<evidence type="ECO:0000313" key="2">
    <source>
        <dbReference type="EMBL" id="MFC0315791.1"/>
    </source>
</evidence>
<evidence type="ECO:0000259" key="1">
    <source>
        <dbReference type="PROSITE" id="PS51154"/>
    </source>
</evidence>
<organism evidence="2 3">
    <name type="scientific">Gordonia phosphorivorans</name>
    <dbReference type="NCBI Taxonomy" id="1056982"/>
    <lineage>
        <taxon>Bacteria</taxon>
        <taxon>Bacillati</taxon>
        <taxon>Actinomycetota</taxon>
        <taxon>Actinomycetes</taxon>
        <taxon>Mycobacteriales</taxon>
        <taxon>Gordoniaceae</taxon>
        <taxon>Gordonia</taxon>
    </lineage>
</organism>
<dbReference type="SUPFAM" id="SSF52949">
    <property type="entry name" value="Macro domain-like"/>
    <property type="match status" value="1"/>
</dbReference>
<dbReference type="InterPro" id="IPR043472">
    <property type="entry name" value="Macro_dom-like"/>
</dbReference>
<accession>A0ABV6HAK9</accession>
<name>A0ABV6HAK9_9ACTN</name>
<dbReference type="InterPro" id="IPR002589">
    <property type="entry name" value="Macro_dom"/>
</dbReference>
<dbReference type="Proteomes" id="UP001589783">
    <property type="component" value="Unassembled WGS sequence"/>
</dbReference>
<protein>
    <submittedName>
        <fullName evidence="2">Macro domain-containing protein</fullName>
    </submittedName>
</protein>
<dbReference type="Pfam" id="PF01661">
    <property type="entry name" value="Macro"/>
    <property type="match status" value="1"/>
</dbReference>
<dbReference type="PANTHER" id="PTHR11106">
    <property type="entry name" value="GANGLIOSIDE INDUCED DIFFERENTIATION ASSOCIATED PROTEIN 2-RELATED"/>
    <property type="match status" value="1"/>
</dbReference>
<gene>
    <name evidence="2" type="ORF">ACFFJD_13115</name>
</gene>
<dbReference type="Gene3D" id="3.40.220.10">
    <property type="entry name" value="Leucine Aminopeptidase, subunit E, domain 1"/>
    <property type="match status" value="1"/>
</dbReference>
<dbReference type="PROSITE" id="PS51154">
    <property type="entry name" value="MACRO"/>
    <property type="match status" value="1"/>
</dbReference>
<dbReference type="PANTHER" id="PTHR11106:SF27">
    <property type="entry name" value="MACRO DOMAIN-CONTAINING PROTEIN"/>
    <property type="match status" value="1"/>
</dbReference>
<feature type="domain" description="Macro" evidence="1">
    <location>
        <begin position="1"/>
        <end position="168"/>
    </location>
</feature>
<dbReference type="SMART" id="SM00506">
    <property type="entry name" value="A1pp"/>
    <property type="match status" value="1"/>
</dbReference>
<evidence type="ECO:0000313" key="3">
    <source>
        <dbReference type="Proteomes" id="UP001589783"/>
    </source>
</evidence>
<keyword evidence="3" id="KW-1185">Reference proteome</keyword>
<comment type="caution">
    <text evidence="2">The sequence shown here is derived from an EMBL/GenBank/DDBJ whole genome shotgun (WGS) entry which is preliminary data.</text>
</comment>
<sequence>MTEIEIVRGDITAIATDAVVNAANSRMRGGGGVDGAIHRVGGPLVLEDCIRRFPDGLPAGQAGYTAAGNLPVDWVIHAVGPNFAAGQRNRVLLESCYRNSLAVADELGVESVAFPLISAGAYGWPMEDAIAVAIDTIAATDTRVESVAVVTPDQRLAKRLRYYLGTSVPIRLLEGIEDLHRRGYENVRALPSISPSGFHWRLQIEVGMTRDQPDVRFEVPTSPTIVYSNSDVEQFARGVVTAATPLRAVGDLILAELKLTEKSSDPRYAAWFRQLVELSRSGDQLPWAFDDYGWRRGGWFGNDRLPAPPPVDAGSARSE</sequence>
<dbReference type="RefSeq" id="WP_345314402.1">
    <property type="nucleotide sequence ID" value="NZ_JBHLWV010000022.1"/>
</dbReference>
<reference evidence="2 3" key="1">
    <citation type="submission" date="2024-09" db="EMBL/GenBank/DDBJ databases">
        <authorList>
            <person name="Sun Q."/>
            <person name="Mori K."/>
        </authorList>
    </citation>
    <scope>NUCLEOTIDE SEQUENCE [LARGE SCALE GENOMIC DNA]</scope>
    <source>
        <strain evidence="2 3">CCM 7957</strain>
    </source>
</reference>
<dbReference type="EMBL" id="JBHLWV010000022">
    <property type="protein sequence ID" value="MFC0315791.1"/>
    <property type="molecule type" value="Genomic_DNA"/>
</dbReference>
<proteinExistence type="predicted"/>